<evidence type="ECO:0000313" key="2">
    <source>
        <dbReference type="EMBL" id="MBE7323114.1"/>
    </source>
</evidence>
<comment type="caution">
    <text evidence="2">The sequence shown here is derived from an EMBL/GenBank/DDBJ whole genome shotgun (WGS) entry which is preliminary data.</text>
</comment>
<keyword evidence="1" id="KW-1133">Transmembrane helix</keyword>
<keyword evidence="3" id="KW-1185">Reference proteome</keyword>
<evidence type="ECO:0000256" key="1">
    <source>
        <dbReference type="SAM" id="Phobius"/>
    </source>
</evidence>
<keyword evidence="1" id="KW-0812">Transmembrane</keyword>
<dbReference type="RefSeq" id="WP_193636456.1">
    <property type="nucleotide sequence ID" value="NZ_JADCSA010000001.1"/>
</dbReference>
<keyword evidence="1" id="KW-0472">Membrane</keyword>
<dbReference type="EMBL" id="JADCSA010000001">
    <property type="protein sequence ID" value="MBE7323114.1"/>
    <property type="molecule type" value="Genomic_DNA"/>
</dbReference>
<feature type="transmembrane region" description="Helical" evidence="1">
    <location>
        <begin position="12"/>
        <end position="35"/>
    </location>
</feature>
<sequence length="159" mass="17438">MPLAPLTTTPWWGAPVIAAAAALSGVSLTLLGAHLRARLDLKRKDQARWDDLILDVATRLLTLTSELAESGRVGYPRYIEDRRERIEAHITTSDAINETLARFRLVASADLRNAAFHLYGAAMREELGVTETPPGEPESYTDAQAAFVAAVRREVRANS</sequence>
<dbReference type="Proteomes" id="UP000756387">
    <property type="component" value="Unassembled WGS sequence"/>
</dbReference>
<protein>
    <recommendedName>
        <fullName evidence="4">SLATT domain-containing protein</fullName>
    </recommendedName>
</protein>
<accession>A0ABR9RNH1</accession>
<gene>
    <name evidence="2" type="ORF">IEQ44_00425</name>
</gene>
<evidence type="ECO:0008006" key="4">
    <source>
        <dbReference type="Google" id="ProtNLM"/>
    </source>
</evidence>
<evidence type="ECO:0000313" key="3">
    <source>
        <dbReference type="Proteomes" id="UP000756387"/>
    </source>
</evidence>
<organism evidence="2 3">
    <name type="scientific">Nocardioides malaquae</name>
    <dbReference type="NCBI Taxonomy" id="2773426"/>
    <lineage>
        <taxon>Bacteria</taxon>
        <taxon>Bacillati</taxon>
        <taxon>Actinomycetota</taxon>
        <taxon>Actinomycetes</taxon>
        <taxon>Propionibacteriales</taxon>
        <taxon>Nocardioidaceae</taxon>
        <taxon>Nocardioides</taxon>
    </lineage>
</organism>
<proteinExistence type="predicted"/>
<reference evidence="2 3" key="1">
    <citation type="submission" date="2020-10" db="EMBL/GenBank/DDBJ databases">
        <title>Nocardioides sp. isolated from sludge.</title>
        <authorList>
            <person name="Zhang X."/>
        </authorList>
    </citation>
    <scope>NUCLEOTIDE SEQUENCE [LARGE SCALE GENOMIC DNA]</scope>
    <source>
        <strain evidence="2 3">Y6</strain>
    </source>
</reference>
<name>A0ABR9RNH1_9ACTN</name>